<accession>A0A4U1MJA7</accession>
<dbReference type="InterPro" id="IPR049615">
    <property type="entry name" value="BH0509-like"/>
</dbReference>
<reference evidence="1 2" key="1">
    <citation type="submission" date="2019-04" db="EMBL/GenBank/DDBJ databases">
        <title>Genome sequence of Bacillus hwajinpoensis strain Y2.</title>
        <authorList>
            <person name="Fair J.L."/>
            <person name="Maclea K.S."/>
        </authorList>
    </citation>
    <scope>NUCLEOTIDE SEQUENCE [LARGE SCALE GENOMIC DNA]</scope>
    <source>
        <strain evidence="1 2">Y2</strain>
    </source>
</reference>
<dbReference type="EMBL" id="SWFM01000002">
    <property type="protein sequence ID" value="TKD70887.1"/>
    <property type="molecule type" value="Genomic_DNA"/>
</dbReference>
<organism evidence="1 2">
    <name type="scientific">Guptibacillus hwajinpoensis</name>
    <dbReference type="NCBI Taxonomy" id="208199"/>
    <lineage>
        <taxon>Bacteria</taxon>
        <taxon>Bacillati</taxon>
        <taxon>Bacillota</taxon>
        <taxon>Bacilli</taxon>
        <taxon>Bacillales</taxon>
        <taxon>Guptibacillaceae</taxon>
        <taxon>Guptibacillus</taxon>
    </lineage>
</organism>
<name>A0A4U1MJA7_9BACL</name>
<dbReference type="NCBIfam" id="NF033562">
    <property type="entry name" value="BH0509_fam"/>
    <property type="match status" value="1"/>
</dbReference>
<proteinExistence type="predicted"/>
<protein>
    <submittedName>
        <fullName evidence="1">BH0509 family protein</fullName>
    </submittedName>
</protein>
<dbReference type="AlphaFoldDB" id="A0A4U1MJA7"/>
<evidence type="ECO:0000313" key="1">
    <source>
        <dbReference type="EMBL" id="TKD70887.1"/>
    </source>
</evidence>
<gene>
    <name evidence="1" type="ORF">FBF83_09765</name>
</gene>
<dbReference type="OrthoDB" id="2913928at2"/>
<sequence length="110" mass="13103">MFLFRPFFPEPTLTFIAISHRFYAIHLKTVFESSQYEMYNEINKLKAVNKTTIPLKIQGGFTMSQQARNQFIELLCDKTTMNRDDVLRMSDAEVEYFHWLYFDESPADLM</sequence>
<comment type="caution">
    <text evidence="1">The sequence shown here is derived from an EMBL/GenBank/DDBJ whole genome shotgun (WGS) entry which is preliminary data.</text>
</comment>
<evidence type="ECO:0000313" key="2">
    <source>
        <dbReference type="Proteomes" id="UP000310541"/>
    </source>
</evidence>
<dbReference type="Proteomes" id="UP000310541">
    <property type="component" value="Unassembled WGS sequence"/>
</dbReference>